<dbReference type="InterPro" id="IPR022617">
    <property type="entry name" value="Rad60/SUMO-like_dom"/>
</dbReference>
<dbReference type="CDD" id="cd17080">
    <property type="entry name" value="Ubl_SLD2_Esc2_like"/>
    <property type="match status" value="1"/>
</dbReference>
<feature type="compositionally biased region" description="Low complexity" evidence="1">
    <location>
        <begin position="53"/>
        <end position="62"/>
    </location>
</feature>
<dbReference type="InterPro" id="IPR029071">
    <property type="entry name" value="Ubiquitin-like_domsf"/>
</dbReference>
<feature type="compositionally biased region" description="Low complexity" evidence="1">
    <location>
        <begin position="118"/>
        <end position="136"/>
    </location>
</feature>
<accession>A0AAV5S6P9</accession>
<evidence type="ECO:0000256" key="1">
    <source>
        <dbReference type="SAM" id="MobiDB-lite"/>
    </source>
</evidence>
<feature type="domain" description="Rad60/SUMO-like" evidence="2">
    <location>
        <begin position="361"/>
        <end position="432"/>
    </location>
</feature>
<name>A0AAV5S6P9_MAUHU</name>
<dbReference type="EMBL" id="BTGD01000025">
    <property type="protein sequence ID" value="GMM58782.1"/>
    <property type="molecule type" value="Genomic_DNA"/>
</dbReference>
<dbReference type="Pfam" id="PF11976">
    <property type="entry name" value="Rad60-SLD"/>
    <property type="match status" value="1"/>
</dbReference>
<protein>
    <submittedName>
        <fullName evidence="3">Esc2 protein</fullName>
    </submittedName>
</protein>
<gene>
    <name evidence="3" type="ORF">DAKH74_053990</name>
</gene>
<evidence type="ECO:0000259" key="2">
    <source>
        <dbReference type="Pfam" id="PF11976"/>
    </source>
</evidence>
<dbReference type="AlphaFoldDB" id="A0AAV5S6P9"/>
<feature type="compositionally biased region" description="Acidic residues" evidence="1">
    <location>
        <begin position="1"/>
        <end position="21"/>
    </location>
</feature>
<dbReference type="Gene3D" id="3.10.20.90">
    <property type="entry name" value="Phosphatidylinositol 3-kinase Catalytic Subunit, Chain A, domain 1"/>
    <property type="match status" value="1"/>
</dbReference>
<keyword evidence="4" id="KW-1185">Reference proteome</keyword>
<dbReference type="Proteomes" id="UP001377567">
    <property type="component" value="Unassembled WGS sequence"/>
</dbReference>
<organism evidence="3 4">
    <name type="scientific">Maudiozyma humilis</name>
    <name type="common">Sour dough yeast</name>
    <name type="synonym">Kazachstania humilis</name>
    <dbReference type="NCBI Taxonomy" id="51915"/>
    <lineage>
        <taxon>Eukaryota</taxon>
        <taxon>Fungi</taxon>
        <taxon>Dikarya</taxon>
        <taxon>Ascomycota</taxon>
        <taxon>Saccharomycotina</taxon>
        <taxon>Saccharomycetes</taxon>
        <taxon>Saccharomycetales</taxon>
        <taxon>Saccharomycetaceae</taxon>
        <taxon>Maudiozyma</taxon>
    </lineage>
</organism>
<feature type="region of interest" description="Disordered" evidence="1">
    <location>
        <begin position="1"/>
        <end position="147"/>
    </location>
</feature>
<sequence length="434" mass="48671">MSSSSDDDFFMASASEDEEELKNEFENVYTASMSEKKDQESPSFSDTSEDSVSKVSTKQSVKGDIDNDPEYLEERSRASKNPKRARNEDDDSDAFQNKKTRNTRGQPIDDNVIDLDTSRPASAKSSRSNSSSSSHRGYGGASTNNMISDDETDAFFKELSKKATPTNSTLKNADENTTKSSPKRIYNIRFLSKLEGTIDRSVRVKVLGKFTFAKIIPSALQGLTKAYKIPKVMKNIYDPKNVVLYWNKAKLLDFMTCNSLNIKQEFDNEISNVDILLVSLEKGKEMEALSMEEWLKHTSEASQKLEEQQAGNGNQEGSTDLVIEEFEKELQNVALTGNTGNVAHNTEEVLDISDEEDDGVMKISLVGEDNKKLFVNVRTSTPLIKLVNYFRTQKKLPQKAALHLSFDDETLDLGKNVGDYDIEDEDMIEVVLIK</sequence>
<comment type="caution">
    <text evidence="3">The sequence shown here is derived from an EMBL/GenBank/DDBJ whole genome shotgun (WGS) entry which is preliminary data.</text>
</comment>
<dbReference type="SUPFAM" id="SSF54236">
    <property type="entry name" value="Ubiquitin-like"/>
    <property type="match status" value="1"/>
</dbReference>
<reference evidence="3 4" key="1">
    <citation type="journal article" date="2023" name="Elife">
        <title>Identification of key yeast species and microbe-microbe interactions impacting larval growth of Drosophila in the wild.</title>
        <authorList>
            <person name="Mure A."/>
            <person name="Sugiura Y."/>
            <person name="Maeda R."/>
            <person name="Honda K."/>
            <person name="Sakurai N."/>
            <person name="Takahashi Y."/>
            <person name="Watada M."/>
            <person name="Katoh T."/>
            <person name="Gotoh A."/>
            <person name="Gotoh Y."/>
            <person name="Taniguchi I."/>
            <person name="Nakamura K."/>
            <person name="Hayashi T."/>
            <person name="Katayama T."/>
            <person name="Uemura T."/>
            <person name="Hattori Y."/>
        </authorList>
    </citation>
    <scope>NUCLEOTIDE SEQUENCE [LARGE SCALE GENOMIC DNA]</scope>
    <source>
        <strain evidence="3 4">KH-74</strain>
    </source>
</reference>
<evidence type="ECO:0000313" key="3">
    <source>
        <dbReference type="EMBL" id="GMM58782.1"/>
    </source>
</evidence>
<evidence type="ECO:0000313" key="4">
    <source>
        <dbReference type="Proteomes" id="UP001377567"/>
    </source>
</evidence>
<proteinExistence type="predicted"/>